<evidence type="ECO:0000313" key="2">
    <source>
        <dbReference type="EMBL" id="OGY40213.1"/>
    </source>
</evidence>
<comment type="caution">
    <text evidence="2">The sequence shown here is derived from an EMBL/GenBank/DDBJ whole genome shotgun (WGS) entry which is preliminary data.</text>
</comment>
<accession>A0A1G1XJF2</accession>
<protein>
    <submittedName>
        <fullName evidence="2">Uncharacterized protein</fullName>
    </submittedName>
</protein>
<dbReference type="Proteomes" id="UP000178570">
    <property type="component" value="Unassembled WGS sequence"/>
</dbReference>
<keyword evidence="1" id="KW-0175">Coiled coil</keyword>
<proteinExistence type="predicted"/>
<feature type="coiled-coil region" evidence="1">
    <location>
        <begin position="98"/>
        <end position="132"/>
    </location>
</feature>
<gene>
    <name evidence="2" type="ORF">A2570_02915</name>
</gene>
<reference evidence="2 3" key="1">
    <citation type="journal article" date="2016" name="Nat. Commun.">
        <title>Thousands of microbial genomes shed light on interconnected biogeochemical processes in an aquifer system.</title>
        <authorList>
            <person name="Anantharaman K."/>
            <person name="Brown C.T."/>
            <person name="Hug L.A."/>
            <person name="Sharon I."/>
            <person name="Castelle C.J."/>
            <person name="Probst A.J."/>
            <person name="Thomas B.C."/>
            <person name="Singh A."/>
            <person name="Wilkins M.J."/>
            <person name="Karaoz U."/>
            <person name="Brodie E.L."/>
            <person name="Williams K.H."/>
            <person name="Hubbard S.S."/>
            <person name="Banfield J.F."/>
        </authorList>
    </citation>
    <scope>NUCLEOTIDE SEQUENCE [LARGE SCALE GENOMIC DNA]</scope>
</reference>
<dbReference type="AlphaFoldDB" id="A0A1G1XJF2"/>
<organism evidence="2 3">
    <name type="scientific">Candidatus Brennerbacteria bacterium RIFOXYD1_FULL_41_16</name>
    <dbReference type="NCBI Taxonomy" id="1797529"/>
    <lineage>
        <taxon>Bacteria</taxon>
        <taxon>Candidatus Brenneribacteriota</taxon>
    </lineage>
</organism>
<name>A0A1G1XJF2_9BACT</name>
<sequence>MTEPKLRQFHAIAEEIRSRVASIEWAQIGLGAILKESNQNLIEELTEWRLGLEKERENIGSEALDDLDDKLIPELISTVSPDPGRLSFRTAVELIQETRQLEEEIKTKGTDLEKMKKALDFMTEKIDDLIDEK</sequence>
<evidence type="ECO:0000256" key="1">
    <source>
        <dbReference type="SAM" id="Coils"/>
    </source>
</evidence>
<dbReference type="EMBL" id="MHHY01000009">
    <property type="protein sequence ID" value="OGY40213.1"/>
    <property type="molecule type" value="Genomic_DNA"/>
</dbReference>
<evidence type="ECO:0000313" key="3">
    <source>
        <dbReference type="Proteomes" id="UP000178570"/>
    </source>
</evidence>